<name>A0A2P2PT47_RHIMU</name>
<reference evidence="1" key="1">
    <citation type="submission" date="2018-02" db="EMBL/GenBank/DDBJ databases">
        <title>Rhizophora mucronata_Transcriptome.</title>
        <authorList>
            <person name="Meera S.P."/>
            <person name="Sreeshan A."/>
            <person name="Augustine A."/>
        </authorList>
    </citation>
    <scope>NUCLEOTIDE SEQUENCE</scope>
    <source>
        <tissue evidence="1">Leaf</tissue>
    </source>
</reference>
<organism evidence="1">
    <name type="scientific">Rhizophora mucronata</name>
    <name type="common">Asiatic mangrove</name>
    <dbReference type="NCBI Taxonomy" id="61149"/>
    <lineage>
        <taxon>Eukaryota</taxon>
        <taxon>Viridiplantae</taxon>
        <taxon>Streptophyta</taxon>
        <taxon>Embryophyta</taxon>
        <taxon>Tracheophyta</taxon>
        <taxon>Spermatophyta</taxon>
        <taxon>Magnoliopsida</taxon>
        <taxon>eudicotyledons</taxon>
        <taxon>Gunneridae</taxon>
        <taxon>Pentapetalae</taxon>
        <taxon>rosids</taxon>
        <taxon>fabids</taxon>
        <taxon>Malpighiales</taxon>
        <taxon>Rhizophoraceae</taxon>
        <taxon>Rhizophora</taxon>
    </lineage>
</organism>
<dbReference type="AlphaFoldDB" id="A0A2P2PT47"/>
<evidence type="ECO:0000313" key="1">
    <source>
        <dbReference type="EMBL" id="MBX57853.1"/>
    </source>
</evidence>
<protein>
    <submittedName>
        <fullName evidence="1">Uncharacterized protein</fullName>
    </submittedName>
</protein>
<proteinExistence type="predicted"/>
<accession>A0A2P2PT47</accession>
<sequence length="30" mass="3642">MVQFLFLFPPVIIIFHLHQKNCLLKSWKIS</sequence>
<dbReference type="EMBL" id="GGEC01077369">
    <property type="protein sequence ID" value="MBX57853.1"/>
    <property type="molecule type" value="Transcribed_RNA"/>
</dbReference>